<feature type="binding site" evidence="10">
    <location>
        <begin position="239"/>
        <end position="245"/>
    </location>
    <ligand>
        <name>ATP</name>
        <dbReference type="ChEBI" id="CHEBI:30616"/>
    </ligand>
</feature>
<feature type="non-terminal residue" evidence="12">
    <location>
        <position position="1"/>
    </location>
</feature>
<dbReference type="AlphaFoldDB" id="F3QQ27"/>
<dbReference type="CDD" id="cd01742">
    <property type="entry name" value="GATase1_GMP_Synthase"/>
    <property type="match status" value="1"/>
</dbReference>
<dbReference type="InterPro" id="IPR001674">
    <property type="entry name" value="GMP_synth_C"/>
</dbReference>
<dbReference type="GO" id="GO:0003921">
    <property type="term" value="F:GMP synthase activity"/>
    <property type="evidence" value="ECO:0007669"/>
    <property type="project" value="InterPro"/>
</dbReference>
<dbReference type="CDD" id="cd01997">
    <property type="entry name" value="GMP_synthase_C"/>
    <property type="match status" value="1"/>
</dbReference>
<sequence>AFHFFVVTLRTKSDKNLFMQQKIIILDFGSQTTQLIGRRVRELDTFCEILPYNKFPKEDPSVIGVILSGSPFSVYDKEAFKIDLDEIRGKYPILGICYGAQFMSYTLGGNVEPAGTREYGRANLVSFDKENPLFKGFEEHSQVWMSHGDTITKLPEGFKVIASTDKVVNAAYQAEGEPLWGVQFHPEVFHSVQGTLLLKNFVVDICGSKQDWSAASFVDTTVAELKAQLGDDRVILGLSGGVDSSVAAVLLNKAIGKNLTCIFVDHGMLRKNEFKNVLHDYECLGLNVIGVDASAKFFKDLEGVTDPEQKRKIIGRDFVEVFDAEARKITDAKWLAQGTIYPDRIESLNITGKTIKSHHNVGGLPEEMNLQLCEPLKWLFKDEVRRVGRQMGMPEHLITRHPFPGPGLAVRILGDITPEKVRVLQDADDIFIQGLRDWGLYDQVWQAGVILLPVKSVGVMGDERTYERAVALRAVTSTDAMTADWAHLPYDFMAKVSNDIINKVKGVNRVCYDISSKPPSTIEWE</sequence>
<accession>F3QQ27</accession>
<dbReference type="Gene3D" id="3.30.300.10">
    <property type="match status" value="1"/>
</dbReference>
<dbReference type="InterPro" id="IPR022310">
    <property type="entry name" value="NAD/GMP_synthase"/>
</dbReference>
<evidence type="ECO:0000256" key="4">
    <source>
        <dbReference type="ARBA" id="ARBA00022598"/>
    </source>
</evidence>
<dbReference type="HAMAP" id="MF_00344">
    <property type="entry name" value="GMP_synthase"/>
    <property type="match status" value="1"/>
</dbReference>
<dbReference type="InterPro" id="IPR017926">
    <property type="entry name" value="GATASE"/>
</dbReference>
<evidence type="ECO:0000313" key="12">
    <source>
        <dbReference type="EMBL" id="EGG57318.1"/>
    </source>
</evidence>
<proteinExistence type="inferred from homology"/>
<evidence type="ECO:0000256" key="10">
    <source>
        <dbReference type="PROSITE-ProRule" id="PRU00886"/>
    </source>
</evidence>
<dbReference type="InterPro" id="IPR025777">
    <property type="entry name" value="GMPS_ATP_PPase_dom"/>
</dbReference>
<dbReference type="SUPFAM" id="SSF54810">
    <property type="entry name" value="GMP synthetase C-terminal dimerisation domain"/>
    <property type="match status" value="1"/>
</dbReference>
<dbReference type="eggNOG" id="COG0519">
    <property type="taxonomic scope" value="Bacteria"/>
</dbReference>
<reference evidence="12 13" key="1">
    <citation type="submission" date="2011-02" db="EMBL/GenBank/DDBJ databases">
        <authorList>
            <person name="Weinstock G."/>
            <person name="Sodergren E."/>
            <person name="Clifton S."/>
            <person name="Fulton L."/>
            <person name="Fulton B."/>
            <person name="Courtney L."/>
            <person name="Fronick C."/>
            <person name="Harrison M."/>
            <person name="Strong C."/>
            <person name="Farmer C."/>
            <person name="Delahaunty K."/>
            <person name="Markovic C."/>
            <person name="Hall O."/>
            <person name="Minx P."/>
            <person name="Tomlinson C."/>
            <person name="Mitreva M."/>
            <person name="Hou S."/>
            <person name="Chen J."/>
            <person name="Wollam A."/>
            <person name="Pepin K.H."/>
            <person name="Johnson M."/>
            <person name="Bhonagiri V."/>
            <person name="Zhang X."/>
            <person name="Suruliraj S."/>
            <person name="Warren W."/>
            <person name="Chinwalla A."/>
            <person name="Mardis E.R."/>
            <person name="Wilson R.K."/>
        </authorList>
    </citation>
    <scope>NUCLEOTIDE SEQUENCE [LARGE SCALE GENOMIC DNA]</scope>
    <source>
        <strain evidence="12 13">YIT 11841</strain>
    </source>
</reference>
<dbReference type="Gene3D" id="3.40.50.620">
    <property type="entry name" value="HUPs"/>
    <property type="match status" value="1"/>
</dbReference>
<keyword evidence="9" id="KW-0315">Glutamine amidotransferase</keyword>
<gene>
    <name evidence="12" type="ORF">HMPREF9442_00264</name>
</gene>
<dbReference type="Pfam" id="PF00117">
    <property type="entry name" value="GATase"/>
    <property type="match status" value="1"/>
</dbReference>
<organism evidence="12 13">
    <name type="scientific">Paraprevotella xylaniphila YIT 11841</name>
    <dbReference type="NCBI Taxonomy" id="762982"/>
    <lineage>
        <taxon>Bacteria</taxon>
        <taxon>Pseudomonadati</taxon>
        <taxon>Bacteroidota</taxon>
        <taxon>Bacteroidia</taxon>
        <taxon>Bacteroidales</taxon>
        <taxon>Prevotellaceae</taxon>
        <taxon>Paraprevotella</taxon>
    </lineage>
</organism>
<dbReference type="SUPFAM" id="SSF52402">
    <property type="entry name" value="Adenine nucleotide alpha hydrolases-like"/>
    <property type="match status" value="1"/>
</dbReference>
<dbReference type="EC" id="6.3.5.2" evidence="3"/>
<dbReference type="FunFam" id="3.40.50.880:FF:000001">
    <property type="entry name" value="GMP synthase [glutamine-hydrolyzing]"/>
    <property type="match status" value="1"/>
</dbReference>
<evidence type="ECO:0000256" key="2">
    <source>
        <dbReference type="ARBA" id="ARBA00005153"/>
    </source>
</evidence>
<dbReference type="EMBL" id="AFBR01000008">
    <property type="protein sequence ID" value="EGG57318.1"/>
    <property type="molecule type" value="Genomic_DNA"/>
</dbReference>
<dbReference type="FunFam" id="3.40.50.620:FF:000001">
    <property type="entry name" value="GMP synthase [glutamine-hydrolyzing]"/>
    <property type="match status" value="1"/>
</dbReference>
<dbReference type="NCBIfam" id="TIGR00884">
    <property type="entry name" value="guaA_Cterm"/>
    <property type="match status" value="1"/>
</dbReference>
<dbReference type="PROSITE" id="PS51273">
    <property type="entry name" value="GATASE_TYPE_1"/>
    <property type="match status" value="1"/>
</dbReference>
<dbReference type="PANTHER" id="PTHR11922">
    <property type="entry name" value="GMP SYNTHASE-RELATED"/>
    <property type="match status" value="1"/>
</dbReference>
<dbReference type="NCBIfam" id="TIGR00888">
    <property type="entry name" value="guaA_Nterm"/>
    <property type="match status" value="1"/>
</dbReference>
<dbReference type="Pfam" id="PF02540">
    <property type="entry name" value="NAD_synthase"/>
    <property type="match status" value="1"/>
</dbReference>
<evidence type="ECO:0000256" key="5">
    <source>
        <dbReference type="ARBA" id="ARBA00022741"/>
    </source>
</evidence>
<keyword evidence="5 10" id="KW-0547">Nucleotide-binding</keyword>
<dbReference type="HOGENOM" id="CLU_523316_0_0_10"/>
<keyword evidence="6 10" id="KW-0332">GMP biosynthesis</keyword>
<evidence type="ECO:0000256" key="1">
    <source>
        <dbReference type="ARBA" id="ARBA00002332"/>
    </source>
</evidence>
<name>F3QQ27_9BACT</name>
<dbReference type="PANTHER" id="PTHR11922:SF2">
    <property type="entry name" value="GMP SYNTHASE [GLUTAMINE-HYDROLYZING]"/>
    <property type="match status" value="1"/>
</dbReference>
<dbReference type="PRINTS" id="PR00096">
    <property type="entry name" value="GATASE"/>
</dbReference>
<evidence type="ECO:0000256" key="3">
    <source>
        <dbReference type="ARBA" id="ARBA00012746"/>
    </source>
</evidence>
<comment type="caution">
    <text evidence="12">The sequence shown here is derived from an EMBL/GenBank/DDBJ whole genome shotgun (WGS) entry which is preliminary data.</text>
</comment>
<dbReference type="PROSITE" id="PS51553">
    <property type="entry name" value="GMPS_ATP_PPASE"/>
    <property type="match status" value="1"/>
</dbReference>
<keyword evidence="7 10" id="KW-0658">Purine biosynthesis</keyword>
<dbReference type="Pfam" id="PF00958">
    <property type="entry name" value="GMP_synt_C"/>
    <property type="match status" value="1"/>
</dbReference>
<dbReference type="SUPFAM" id="SSF52317">
    <property type="entry name" value="Class I glutamine amidotransferase-like"/>
    <property type="match status" value="1"/>
</dbReference>
<evidence type="ECO:0000256" key="6">
    <source>
        <dbReference type="ARBA" id="ARBA00022749"/>
    </source>
</evidence>
<evidence type="ECO:0000259" key="11">
    <source>
        <dbReference type="PROSITE" id="PS51553"/>
    </source>
</evidence>
<keyword evidence="13" id="KW-1185">Reference proteome</keyword>
<dbReference type="GO" id="GO:0005524">
    <property type="term" value="F:ATP binding"/>
    <property type="evidence" value="ECO:0007669"/>
    <property type="project" value="UniProtKB-UniRule"/>
</dbReference>
<keyword evidence="8 10" id="KW-0067">ATP-binding</keyword>
<dbReference type="InterPro" id="IPR029062">
    <property type="entry name" value="Class_I_gatase-like"/>
</dbReference>
<evidence type="ECO:0000313" key="13">
    <source>
        <dbReference type="Proteomes" id="UP000005546"/>
    </source>
</evidence>
<dbReference type="NCBIfam" id="NF000848">
    <property type="entry name" value="PRK00074.1"/>
    <property type="match status" value="1"/>
</dbReference>
<evidence type="ECO:0000256" key="9">
    <source>
        <dbReference type="ARBA" id="ARBA00022962"/>
    </source>
</evidence>
<protein>
    <recommendedName>
        <fullName evidence="3">GMP synthase (glutamine-hydrolyzing)</fullName>
        <ecNumber evidence="3">6.3.5.2</ecNumber>
    </recommendedName>
</protein>
<evidence type="ECO:0000256" key="7">
    <source>
        <dbReference type="ARBA" id="ARBA00022755"/>
    </source>
</evidence>
<evidence type="ECO:0000256" key="8">
    <source>
        <dbReference type="ARBA" id="ARBA00022840"/>
    </source>
</evidence>
<dbReference type="Proteomes" id="UP000005546">
    <property type="component" value="Unassembled WGS sequence"/>
</dbReference>
<dbReference type="GO" id="GO:0005829">
    <property type="term" value="C:cytosol"/>
    <property type="evidence" value="ECO:0007669"/>
    <property type="project" value="TreeGrafter"/>
</dbReference>
<dbReference type="STRING" id="762982.HMPREF9442_00264"/>
<comment type="function">
    <text evidence="1">Catalyzes the synthesis of GMP from XMP.</text>
</comment>
<dbReference type="Gene3D" id="3.40.50.880">
    <property type="match status" value="1"/>
</dbReference>
<feature type="domain" description="GMPS ATP-PPase" evidence="11">
    <location>
        <begin position="212"/>
        <end position="400"/>
    </location>
</feature>
<dbReference type="InterPro" id="IPR022955">
    <property type="entry name" value="GMP_synthase"/>
</dbReference>
<dbReference type="InterPro" id="IPR004739">
    <property type="entry name" value="GMP_synth_GATase"/>
</dbReference>
<dbReference type="UniPathway" id="UPA00189">
    <property type="reaction ID" value="UER00296"/>
</dbReference>
<dbReference type="FunFam" id="3.30.300.10:FF:000002">
    <property type="entry name" value="GMP synthase [glutamine-hydrolyzing]"/>
    <property type="match status" value="1"/>
</dbReference>
<dbReference type="InterPro" id="IPR014729">
    <property type="entry name" value="Rossmann-like_a/b/a_fold"/>
</dbReference>
<keyword evidence="4" id="KW-0436">Ligase</keyword>
<comment type="pathway">
    <text evidence="2">Purine metabolism; GMP biosynthesis; GMP from XMP (L-Gln route): step 1/1.</text>
</comment>